<proteinExistence type="predicted"/>
<sequence>MDQDKDFELNLYKELEKHEKLELDIYEELYNYSTEELEFKQSNNIDKLIPNNEGRWGYCGQVKVSTN</sequence>
<comment type="caution">
    <text evidence="1">The sequence shown here is derived from an EMBL/GenBank/DDBJ whole genome shotgun (WGS) entry which is preliminary data.</text>
</comment>
<name>A0A8H3X9V4_GIGMA</name>
<dbReference type="Proteomes" id="UP000439903">
    <property type="component" value="Unassembled WGS sequence"/>
</dbReference>
<evidence type="ECO:0000313" key="2">
    <source>
        <dbReference type="Proteomes" id="UP000439903"/>
    </source>
</evidence>
<organism evidence="1 2">
    <name type="scientific">Gigaspora margarita</name>
    <dbReference type="NCBI Taxonomy" id="4874"/>
    <lineage>
        <taxon>Eukaryota</taxon>
        <taxon>Fungi</taxon>
        <taxon>Fungi incertae sedis</taxon>
        <taxon>Mucoromycota</taxon>
        <taxon>Glomeromycotina</taxon>
        <taxon>Glomeromycetes</taxon>
        <taxon>Diversisporales</taxon>
        <taxon>Gigasporaceae</taxon>
        <taxon>Gigaspora</taxon>
    </lineage>
</organism>
<keyword evidence="2" id="KW-1185">Reference proteome</keyword>
<accession>A0A8H3X9V4</accession>
<dbReference type="EMBL" id="WTPW01001391">
    <property type="protein sequence ID" value="KAF0438024.1"/>
    <property type="molecule type" value="Genomic_DNA"/>
</dbReference>
<gene>
    <name evidence="1" type="ORF">F8M41_004318</name>
</gene>
<evidence type="ECO:0000313" key="1">
    <source>
        <dbReference type="EMBL" id="KAF0438024.1"/>
    </source>
</evidence>
<dbReference type="AlphaFoldDB" id="A0A8H3X9V4"/>
<protein>
    <submittedName>
        <fullName evidence="1">Uncharacterized protein</fullName>
    </submittedName>
</protein>
<reference evidence="1 2" key="1">
    <citation type="journal article" date="2019" name="Environ. Microbiol.">
        <title>At the nexus of three kingdoms: the genome of the mycorrhizal fungus Gigaspora margarita provides insights into plant, endobacterial and fungal interactions.</title>
        <authorList>
            <person name="Venice F."/>
            <person name="Ghignone S."/>
            <person name="Salvioli di Fossalunga A."/>
            <person name="Amselem J."/>
            <person name="Novero M."/>
            <person name="Xianan X."/>
            <person name="Sedzielewska Toro K."/>
            <person name="Morin E."/>
            <person name="Lipzen A."/>
            <person name="Grigoriev I.V."/>
            <person name="Henrissat B."/>
            <person name="Martin F.M."/>
            <person name="Bonfante P."/>
        </authorList>
    </citation>
    <scope>NUCLEOTIDE SEQUENCE [LARGE SCALE GENOMIC DNA]</scope>
    <source>
        <strain evidence="1 2">BEG34</strain>
    </source>
</reference>